<evidence type="ECO:0000313" key="2">
    <source>
        <dbReference type="EMBL" id="WQQ25104.1"/>
    </source>
</evidence>
<dbReference type="InterPro" id="IPR032710">
    <property type="entry name" value="NTF2-like_dom_sf"/>
</dbReference>
<dbReference type="SUPFAM" id="SSF54427">
    <property type="entry name" value="NTF2-like"/>
    <property type="match status" value="1"/>
</dbReference>
<keyword evidence="3" id="KW-1185">Reference proteome</keyword>
<dbReference type="Gene3D" id="3.10.450.50">
    <property type="match status" value="1"/>
</dbReference>
<dbReference type="Pfam" id="PF12680">
    <property type="entry name" value="SnoaL_2"/>
    <property type="match status" value="1"/>
</dbReference>
<sequence length="133" mass="14532">MLAYVEAAQRARTSGVEDDFEAIRAYLADEVEIRLVSPWTNEPWRTAHTGADAVVARLRAGTNASARLTTETVNAVAAGGDVLIEQVSTLHTDEGDKVSGVAHLFTVVDNQIARIRTYRNDAGLPTVERPRRM</sequence>
<feature type="domain" description="SnoaL-like" evidence="1">
    <location>
        <begin position="17"/>
        <end position="115"/>
    </location>
</feature>
<proteinExistence type="predicted"/>
<reference evidence="3" key="1">
    <citation type="submission" date="2023-12" db="EMBL/GenBank/DDBJ databases">
        <title>Novel species in genus Nocardioides.</title>
        <authorList>
            <person name="Zhou H."/>
        </authorList>
    </citation>
    <scope>NUCLEOTIDE SEQUENCE [LARGE SCALE GENOMIC DNA]</scope>
    <source>
        <strain evidence="3">HM61</strain>
    </source>
</reference>
<dbReference type="InterPro" id="IPR037401">
    <property type="entry name" value="SnoaL-like"/>
</dbReference>
<name>A0ABZ0ZLA0_9ACTN</name>
<dbReference type="Proteomes" id="UP001327225">
    <property type="component" value="Chromosome"/>
</dbReference>
<dbReference type="EMBL" id="CP141059">
    <property type="protein sequence ID" value="WQQ25104.1"/>
    <property type="molecule type" value="Genomic_DNA"/>
</dbReference>
<protein>
    <submittedName>
        <fullName evidence="2">Nuclear transport factor 2 family protein</fullName>
    </submittedName>
</protein>
<dbReference type="RefSeq" id="WP_322936601.1">
    <property type="nucleotide sequence ID" value="NZ_CP141059.1"/>
</dbReference>
<gene>
    <name evidence="2" type="ORF">SHK19_14150</name>
</gene>
<evidence type="ECO:0000259" key="1">
    <source>
        <dbReference type="Pfam" id="PF12680"/>
    </source>
</evidence>
<accession>A0ABZ0ZLA0</accession>
<organism evidence="2 3">
    <name type="scientific">Nocardioides bizhenqiangii</name>
    <dbReference type="NCBI Taxonomy" id="3095076"/>
    <lineage>
        <taxon>Bacteria</taxon>
        <taxon>Bacillati</taxon>
        <taxon>Actinomycetota</taxon>
        <taxon>Actinomycetes</taxon>
        <taxon>Propionibacteriales</taxon>
        <taxon>Nocardioidaceae</taxon>
        <taxon>Nocardioides</taxon>
    </lineage>
</organism>
<evidence type="ECO:0000313" key="3">
    <source>
        <dbReference type="Proteomes" id="UP001327225"/>
    </source>
</evidence>